<proteinExistence type="predicted"/>
<dbReference type="GO" id="GO:0005524">
    <property type="term" value="F:ATP binding"/>
    <property type="evidence" value="ECO:0007669"/>
    <property type="project" value="InterPro"/>
</dbReference>
<comment type="caution">
    <text evidence="1">The sequence shown here is derived from an EMBL/GenBank/DDBJ whole genome shotgun (WGS) entry which is preliminary data.</text>
</comment>
<dbReference type="PANTHER" id="PTHR11130">
    <property type="entry name" value="GLUTATHIONE SYNTHETASE"/>
    <property type="match status" value="1"/>
</dbReference>
<dbReference type="OrthoDB" id="2020073at2759"/>
<evidence type="ECO:0000313" key="1">
    <source>
        <dbReference type="EMBL" id="KAG0501526.1"/>
    </source>
</evidence>
<sequence length="210" mass="24392">MKWEKNEEQAAYILMQRIFPTASVSYLVREGICHKNHAVSELGIYGAYLRSKDKVIMNDQCGYLVRTKHSSSNEGGVAARICSLGQYIFDLTLFHPMYQCTVIISEWQLFVFMSSETNLFKTSNVFYFPMQRFTLEHTRFNIPGSNKQKARYISVVKVNQLLDSYDPARLFWDFNYDTPAETWLAARLLQSSFDCILLLFLNQTGKVEDK</sequence>
<accession>A0A835S809</accession>
<gene>
    <name evidence="1" type="ORF">HPP92_001598</name>
</gene>
<evidence type="ECO:0000313" key="2">
    <source>
        <dbReference type="Proteomes" id="UP000639772"/>
    </source>
</evidence>
<dbReference type="InterPro" id="IPR005615">
    <property type="entry name" value="Glutathione_synthase"/>
</dbReference>
<dbReference type="GO" id="GO:0004363">
    <property type="term" value="F:glutathione synthase activity"/>
    <property type="evidence" value="ECO:0007669"/>
    <property type="project" value="InterPro"/>
</dbReference>
<dbReference type="Gene3D" id="3.30.470.20">
    <property type="entry name" value="ATP-grasp fold, B domain"/>
    <property type="match status" value="1"/>
</dbReference>
<dbReference type="AlphaFoldDB" id="A0A835S809"/>
<organism evidence="1 2">
    <name type="scientific">Vanilla planifolia</name>
    <name type="common">Vanilla</name>
    <dbReference type="NCBI Taxonomy" id="51239"/>
    <lineage>
        <taxon>Eukaryota</taxon>
        <taxon>Viridiplantae</taxon>
        <taxon>Streptophyta</taxon>
        <taxon>Embryophyta</taxon>
        <taxon>Tracheophyta</taxon>
        <taxon>Spermatophyta</taxon>
        <taxon>Magnoliopsida</taxon>
        <taxon>Liliopsida</taxon>
        <taxon>Asparagales</taxon>
        <taxon>Orchidaceae</taxon>
        <taxon>Vanilloideae</taxon>
        <taxon>Vanilleae</taxon>
        <taxon>Vanilla</taxon>
    </lineage>
</organism>
<reference evidence="1 2" key="1">
    <citation type="journal article" date="2020" name="Nat. Food">
        <title>A phased Vanilla planifolia genome enables genetic improvement of flavour and production.</title>
        <authorList>
            <person name="Hasing T."/>
            <person name="Tang H."/>
            <person name="Brym M."/>
            <person name="Khazi F."/>
            <person name="Huang T."/>
            <person name="Chambers A.H."/>
        </authorList>
    </citation>
    <scope>NUCLEOTIDE SEQUENCE [LARGE SCALE GENOMIC DNA]</scope>
    <source>
        <tissue evidence="1">Leaf</tissue>
    </source>
</reference>
<dbReference type="Proteomes" id="UP000639772">
    <property type="component" value="Chromosome 1"/>
</dbReference>
<dbReference type="GO" id="GO:0005829">
    <property type="term" value="C:cytosol"/>
    <property type="evidence" value="ECO:0007669"/>
    <property type="project" value="TreeGrafter"/>
</dbReference>
<dbReference type="PANTHER" id="PTHR11130:SF0">
    <property type="entry name" value="GLUTATHIONE SYNTHETASE"/>
    <property type="match status" value="1"/>
</dbReference>
<name>A0A835S809_VANPL</name>
<protein>
    <submittedName>
        <fullName evidence="1">Uncharacterized protein</fullName>
    </submittedName>
</protein>
<dbReference type="SUPFAM" id="SSF56059">
    <property type="entry name" value="Glutathione synthetase ATP-binding domain-like"/>
    <property type="match status" value="1"/>
</dbReference>
<dbReference type="Pfam" id="PF03917">
    <property type="entry name" value="GSH_synth_ATP"/>
    <property type="match status" value="1"/>
</dbReference>
<dbReference type="GO" id="GO:0043295">
    <property type="term" value="F:glutathione binding"/>
    <property type="evidence" value="ECO:0007669"/>
    <property type="project" value="TreeGrafter"/>
</dbReference>
<dbReference type="EMBL" id="JADCNM010000001">
    <property type="protein sequence ID" value="KAG0501526.1"/>
    <property type="molecule type" value="Genomic_DNA"/>
</dbReference>